<evidence type="ECO:0000256" key="3">
    <source>
        <dbReference type="ARBA" id="ARBA00022475"/>
    </source>
</evidence>
<dbReference type="NCBIfam" id="TIGR00831">
    <property type="entry name" value="a_cpa1"/>
    <property type="match status" value="1"/>
</dbReference>
<organism evidence="12 13">
    <name type="scientific">Virgisporangium aurantiacum</name>
    <dbReference type="NCBI Taxonomy" id="175570"/>
    <lineage>
        <taxon>Bacteria</taxon>
        <taxon>Bacillati</taxon>
        <taxon>Actinomycetota</taxon>
        <taxon>Actinomycetes</taxon>
        <taxon>Micromonosporales</taxon>
        <taxon>Micromonosporaceae</taxon>
        <taxon>Virgisporangium</taxon>
    </lineage>
</organism>
<keyword evidence="3 10" id="KW-1003">Cell membrane</keyword>
<dbReference type="GO" id="GO:0015385">
    <property type="term" value="F:sodium:proton antiporter activity"/>
    <property type="evidence" value="ECO:0007669"/>
    <property type="project" value="InterPro"/>
</dbReference>
<keyword evidence="13" id="KW-1185">Reference proteome</keyword>
<feature type="transmembrane region" description="Helical" evidence="10">
    <location>
        <begin position="24"/>
        <end position="42"/>
    </location>
</feature>
<reference evidence="12" key="1">
    <citation type="submission" date="2021-01" db="EMBL/GenBank/DDBJ databases">
        <title>Whole genome shotgun sequence of Virgisporangium aurantiacum NBRC 16421.</title>
        <authorList>
            <person name="Komaki H."/>
            <person name="Tamura T."/>
        </authorList>
    </citation>
    <scope>NUCLEOTIDE SEQUENCE</scope>
    <source>
        <strain evidence="12">NBRC 16421</strain>
    </source>
</reference>
<dbReference type="InterPro" id="IPR004705">
    <property type="entry name" value="Cation/H_exchanger_CPA1_bac"/>
</dbReference>
<evidence type="ECO:0000313" key="12">
    <source>
        <dbReference type="EMBL" id="GIJ59819.1"/>
    </source>
</evidence>
<dbReference type="InterPro" id="IPR006153">
    <property type="entry name" value="Cation/H_exchanger_TM"/>
</dbReference>
<keyword evidence="7 10" id="KW-0406">Ion transport</keyword>
<dbReference type="PANTHER" id="PTHR10110:SF86">
    <property type="entry name" value="SODIUM_HYDROGEN EXCHANGER 7"/>
    <property type="match status" value="1"/>
</dbReference>
<dbReference type="GO" id="GO:0015386">
    <property type="term" value="F:potassium:proton antiporter activity"/>
    <property type="evidence" value="ECO:0007669"/>
    <property type="project" value="TreeGrafter"/>
</dbReference>
<feature type="transmembrane region" description="Helical" evidence="10">
    <location>
        <begin position="377"/>
        <end position="397"/>
    </location>
</feature>
<feature type="transmembrane region" description="Helical" evidence="10">
    <location>
        <begin position="345"/>
        <end position="365"/>
    </location>
</feature>
<evidence type="ECO:0000256" key="1">
    <source>
        <dbReference type="ARBA" id="ARBA00004651"/>
    </source>
</evidence>
<comment type="caution">
    <text evidence="10">Lacks conserved residue(s) required for the propagation of feature annotation.</text>
</comment>
<feature type="transmembrane region" description="Helical" evidence="10">
    <location>
        <begin position="264"/>
        <end position="286"/>
    </location>
</feature>
<dbReference type="EMBL" id="BOPG01000048">
    <property type="protein sequence ID" value="GIJ59819.1"/>
    <property type="molecule type" value="Genomic_DNA"/>
</dbReference>
<dbReference type="RefSeq" id="WP_204002952.1">
    <property type="nucleotide sequence ID" value="NZ_BOPG01000048.1"/>
</dbReference>
<evidence type="ECO:0000256" key="8">
    <source>
        <dbReference type="ARBA" id="ARBA00023136"/>
    </source>
</evidence>
<gene>
    <name evidence="12" type="ORF">Vau01_073350</name>
</gene>
<comment type="caution">
    <text evidence="12">The sequence shown here is derived from an EMBL/GenBank/DDBJ whole genome shotgun (WGS) entry which is preliminary data.</text>
</comment>
<dbReference type="Gene3D" id="6.10.140.1330">
    <property type="match status" value="1"/>
</dbReference>
<dbReference type="GO" id="GO:0051453">
    <property type="term" value="P:regulation of intracellular pH"/>
    <property type="evidence" value="ECO:0007669"/>
    <property type="project" value="TreeGrafter"/>
</dbReference>
<evidence type="ECO:0000256" key="5">
    <source>
        <dbReference type="ARBA" id="ARBA00022989"/>
    </source>
</evidence>
<feature type="transmembrane region" description="Helical" evidence="10">
    <location>
        <begin position="83"/>
        <end position="103"/>
    </location>
</feature>
<sequence>MGHLLEIVGLVAIVVAVSAAAKRFGLLTPIVLVIAGLALSVVPGFPTIHLESEFVLIGVLPPLLYVAALETSVPAFRFNLRPILLLAIGLVLFTAFAVGAVAHALLPGVPFSICLALGAVVAPPDAVSATAVARRIGLPRRMVTILEGESLINDATALVLLRLATLAAAGGSVGPGEIAWDTVRAAGGGILIGALGALVFGFLHKVTTDPLVDNALSLITPFVVVLAAERIHSSGVVAVVVTGLALGHRWPTLMSAASRLQMGAFWRLVNFLLEGMVFLLVGLQLREILDNVETPTRTVAAVTAAVLGTVVAARFIWLFPVTYLARLVPRIRDRDPRPPVKVPTVLAWAGMRGVVTLGAALTLPDTLAGDHEYPRDLFVFIAFATIVATLLLQGMTLQPLVRRLKLQPDDPQADVLAEAAIQNRASRAARERLDEQAGDAPESVVKRLEKLTQQRNNVAWERLGAAGTETPSRAYVRIRREMIDAEREVFRQARDEGRITEEVLRRAQHEMDLEESMLERKLETS</sequence>
<dbReference type="Pfam" id="PF00999">
    <property type="entry name" value="Na_H_Exchanger"/>
    <property type="match status" value="1"/>
</dbReference>
<comment type="subcellular location">
    <subcellularLocation>
        <location evidence="1 10">Cell membrane</location>
        <topology evidence="1 10">Multi-pass membrane protein</topology>
    </subcellularLocation>
</comment>
<evidence type="ECO:0000256" key="6">
    <source>
        <dbReference type="ARBA" id="ARBA00023053"/>
    </source>
</evidence>
<protein>
    <submittedName>
        <fullName evidence="12">Na+/H+ antiporter</fullName>
    </submittedName>
</protein>
<feature type="transmembrane region" description="Helical" evidence="10">
    <location>
        <begin position="298"/>
        <end position="324"/>
    </location>
</feature>
<evidence type="ECO:0000313" key="13">
    <source>
        <dbReference type="Proteomes" id="UP000612585"/>
    </source>
</evidence>
<name>A0A8J3Z9F2_9ACTN</name>
<keyword evidence="5 10" id="KW-1133">Transmembrane helix</keyword>
<dbReference type="Proteomes" id="UP000612585">
    <property type="component" value="Unassembled WGS sequence"/>
</dbReference>
<keyword evidence="2 10" id="KW-0813">Transport</keyword>
<evidence type="ECO:0000256" key="4">
    <source>
        <dbReference type="ARBA" id="ARBA00022692"/>
    </source>
</evidence>
<keyword evidence="4 10" id="KW-0812">Transmembrane</keyword>
<evidence type="ECO:0000256" key="2">
    <source>
        <dbReference type="ARBA" id="ARBA00022448"/>
    </source>
</evidence>
<dbReference type="GO" id="GO:0098719">
    <property type="term" value="P:sodium ion import across plasma membrane"/>
    <property type="evidence" value="ECO:0007669"/>
    <property type="project" value="TreeGrafter"/>
</dbReference>
<evidence type="ECO:0000256" key="7">
    <source>
        <dbReference type="ARBA" id="ARBA00023065"/>
    </source>
</evidence>
<keyword evidence="8 10" id="KW-0472">Membrane</keyword>
<evidence type="ECO:0000256" key="10">
    <source>
        <dbReference type="RuleBase" id="RU366002"/>
    </source>
</evidence>
<dbReference type="InterPro" id="IPR018422">
    <property type="entry name" value="Cation/H_exchanger_CPA1"/>
</dbReference>
<keyword evidence="9 10" id="KW-0739">Sodium transport</keyword>
<evidence type="ECO:0000256" key="9">
    <source>
        <dbReference type="ARBA" id="ARBA00023201"/>
    </source>
</evidence>
<accession>A0A8J3Z9F2</accession>
<proteinExistence type="inferred from homology"/>
<dbReference type="PANTHER" id="PTHR10110">
    <property type="entry name" value="SODIUM/HYDROGEN EXCHANGER"/>
    <property type="match status" value="1"/>
</dbReference>
<dbReference type="GO" id="GO:0005886">
    <property type="term" value="C:plasma membrane"/>
    <property type="evidence" value="ECO:0007669"/>
    <property type="project" value="UniProtKB-SubCell"/>
</dbReference>
<comment type="function">
    <text evidence="10">Na(+)/H(+) antiporter that extrudes sodium in exchange for external protons.</text>
</comment>
<comment type="similarity">
    <text evidence="10">Belongs to the monovalent cation:proton antiporter 1 (CPA1) transporter (TC 2.A.36) family.</text>
</comment>
<feature type="transmembrane region" description="Helical" evidence="10">
    <location>
        <begin position="154"/>
        <end position="173"/>
    </location>
</feature>
<feature type="transmembrane region" description="Helical" evidence="10">
    <location>
        <begin position="54"/>
        <end position="76"/>
    </location>
</feature>
<feature type="transmembrane region" description="Helical" evidence="10">
    <location>
        <begin position="185"/>
        <end position="204"/>
    </location>
</feature>
<feature type="transmembrane region" description="Helical" evidence="10">
    <location>
        <begin position="109"/>
        <end position="133"/>
    </location>
</feature>
<evidence type="ECO:0000259" key="11">
    <source>
        <dbReference type="Pfam" id="PF00999"/>
    </source>
</evidence>
<feature type="domain" description="Cation/H+ exchanger transmembrane" evidence="11">
    <location>
        <begin position="12"/>
        <end position="402"/>
    </location>
</feature>
<keyword evidence="6 10" id="KW-0915">Sodium</keyword>
<dbReference type="AlphaFoldDB" id="A0A8J3Z9F2"/>
<keyword evidence="10" id="KW-0050">Antiport</keyword>